<sequence>MAQEHKGVLVYTEHRYYGQSVPTSTMSTDDLKYLDVKQALADVAVFIETFKAENPQLANSKVILAGGSYSATMVVWFKRLYPDLIVGGWASSAPLLAKVDFTEYKEVVGQAFLQLGGQKCYDRIENGIAELESMFANKRGAEARAMLRLCNSFDDQNDLDLWTLFSSISNIFAGVAQYQGPLSTENLAKYQSVDQALADVINVIATLKQEDKYKDSKVVVSGCSYSATMATWIRKLYPEIIRGSWASSAPLLAKVNFKDYMKVVGESYATLGGQYCYDLIDNATSYYENLFEIGNGTQAVKELNLCSNFNVNSEQDRWQIFSTIANIFAGIAQYQKPEKYDIPTYCSILREFSDDDSVALSKFINWKINEHSGACLSTTFKGAVGYYEWSKENYQDSDLPWIFQTCSEFGWFQSSGSRSQPFGSTFPATLYEDTCEGVFGSKYDSAGIHANIRATNDDFGGLNVNATNIYFVQGALDGWSKVGAGVAQGATIIPYASHCPDTGSISASDSAELVASKKKLIKLVAQWLED</sequence>
<accession>B4QTD8</accession>
<dbReference type="OMA" id="ETRWFTL"/>
<dbReference type="AlphaFoldDB" id="B4QTD8"/>
<evidence type="ECO:0000256" key="3">
    <source>
        <dbReference type="ARBA" id="ARBA00022729"/>
    </source>
</evidence>
<dbReference type="GO" id="GO:0006508">
    <property type="term" value="P:proteolysis"/>
    <property type="evidence" value="ECO:0007669"/>
    <property type="project" value="UniProtKB-KW"/>
</dbReference>
<proteinExistence type="inferred from homology"/>
<dbReference type="PANTHER" id="PTHR11010">
    <property type="entry name" value="PROTEASE S28 PRO-X CARBOXYPEPTIDASE-RELATED"/>
    <property type="match status" value="1"/>
</dbReference>
<keyword evidence="3" id="KW-0732">Signal</keyword>
<dbReference type="STRING" id="7240.B4QTD8"/>
<gene>
    <name evidence="6" type="primary">Dsim\GD19287</name>
    <name evidence="6" type="ORF">Dsim_GD19287</name>
</gene>
<evidence type="ECO:0000313" key="6">
    <source>
        <dbReference type="EMBL" id="EDX12340.1"/>
    </source>
</evidence>
<comment type="similarity">
    <text evidence="1">Belongs to the peptidase S28 family.</text>
</comment>
<dbReference type="InterPro" id="IPR008758">
    <property type="entry name" value="Peptidase_S28"/>
</dbReference>
<dbReference type="Gene3D" id="3.40.50.1820">
    <property type="entry name" value="alpha/beta hydrolase"/>
    <property type="match status" value="2"/>
</dbReference>
<dbReference type="GO" id="GO:0070008">
    <property type="term" value="F:serine-type exopeptidase activity"/>
    <property type="evidence" value="ECO:0007669"/>
    <property type="project" value="InterPro"/>
</dbReference>
<dbReference type="MEROPS" id="S28.A08"/>
<evidence type="ECO:0000256" key="2">
    <source>
        <dbReference type="ARBA" id="ARBA00022670"/>
    </source>
</evidence>
<keyword evidence="5" id="KW-0325">Glycoprotein</keyword>
<evidence type="ECO:0000256" key="5">
    <source>
        <dbReference type="ARBA" id="ARBA00023180"/>
    </source>
</evidence>
<dbReference type="SUPFAM" id="SSF53474">
    <property type="entry name" value="alpha/beta-Hydrolases"/>
    <property type="match status" value="2"/>
</dbReference>
<dbReference type="InterPro" id="IPR042269">
    <property type="entry name" value="Ser_carbopepase_S28_SKS"/>
</dbReference>
<dbReference type="PANTHER" id="PTHR11010:SF5">
    <property type="entry name" value="RE36938P-RELATED"/>
    <property type="match status" value="1"/>
</dbReference>
<dbReference type="InterPro" id="IPR029058">
    <property type="entry name" value="AB_hydrolase_fold"/>
</dbReference>
<dbReference type="EMBL" id="CM000364">
    <property type="protein sequence ID" value="EDX12340.1"/>
    <property type="molecule type" value="Genomic_DNA"/>
</dbReference>
<dbReference type="Gene3D" id="1.20.120.980">
    <property type="entry name" value="Serine carboxypeptidase S28, SKS domain"/>
    <property type="match status" value="1"/>
</dbReference>
<dbReference type="Pfam" id="PF05577">
    <property type="entry name" value="Peptidase_S28"/>
    <property type="match status" value="1"/>
</dbReference>
<keyword evidence="2" id="KW-0645">Protease</keyword>
<keyword evidence="4" id="KW-0378">Hydrolase</keyword>
<organism evidence="6 7">
    <name type="scientific">Drosophila simulans</name>
    <name type="common">Fruit fly</name>
    <dbReference type="NCBI Taxonomy" id="7240"/>
    <lineage>
        <taxon>Eukaryota</taxon>
        <taxon>Metazoa</taxon>
        <taxon>Ecdysozoa</taxon>
        <taxon>Arthropoda</taxon>
        <taxon>Hexapoda</taxon>
        <taxon>Insecta</taxon>
        <taxon>Pterygota</taxon>
        <taxon>Neoptera</taxon>
        <taxon>Endopterygota</taxon>
        <taxon>Diptera</taxon>
        <taxon>Brachycera</taxon>
        <taxon>Muscomorpha</taxon>
        <taxon>Ephydroidea</taxon>
        <taxon>Drosophilidae</taxon>
        <taxon>Drosophila</taxon>
        <taxon>Sophophora</taxon>
    </lineage>
</organism>
<evidence type="ECO:0000313" key="7">
    <source>
        <dbReference type="Proteomes" id="UP000000304"/>
    </source>
</evidence>
<evidence type="ECO:0000256" key="4">
    <source>
        <dbReference type="ARBA" id="ARBA00022801"/>
    </source>
</evidence>
<evidence type="ECO:0000256" key="1">
    <source>
        <dbReference type="ARBA" id="ARBA00011079"/>
    </source>
</evidence>
<dbReference type="GO" id="GO:0008239">
    <property type="term" value="F:dipeptidyl-peptidase activity"/>
    <property type="evidence" value="ECO:0007669"/>
    <property type="project" value="TreeGrafter"/>
</dbReference>
<reference evidence="6 7" key="1">
    <citation type="journal article" date="2007" name="Nature">
        <title>Evolution of genes and genomes on the Drosophila phylogeny.</title>
        <authorList>
            <consortium name="Drosophila 12 Genomes Consortium"/>
            <person name="Clark A.G."/>
            <person name="Eisen M.B."/>
            <person name="Smith D.R."/>
            <person name="Bergman C.M."/>
            <person name="Oliver B."/>
            <person name="Markow T.A."/>
            <person name="Kaufman T.C."/>
            <person name="Kellis M."/>
            <person name="Gelbart W."/>
            <person name="Iyer V.N."/>
            <person name="Pollard D.A."/>
            <person name="Sackton T.B."/>
            <person name="Larracuente A.M."/>
            <person name="Singh N.D."/>
            <person name="Abad J.P."/>
            <person name="Abt D.N."/>
            <person name="Adryan B."/>
            <person name="Aguade M."/>
            <person name="Akashi H."/>
            <person name="Anderson W.W."/>
            <person name="Aquadro C.F."/>
            <person name="Ardell D.H."/>
            <person name="Arguello R."/>
            <person name="Artieri C.G."/>
            <person name="Barbash D.A."/>
            <person name="Barker D."/>
            <person name="Barsanti P."/>
            <person name="Batterham P."/>
            <person name="Batzoglou S."/>
            <person name="Begun D."/>
            <person name="Bhutkar A."/>
            <person name="Blanco E."/>
            <person name="Bosak S.A."/>
            <person name="Bradley R.K."/>
            <person name="Brand A.D."/>
            <person name="Brent M.R."/>
            <person name="Brooks A.N."/>
            <person name="Brown R.H."/>
            <person name="Butlin R.K."/>
            <person name="Caggese C."/>
            <person name="Calvi B.R."/>
            <person name="Bernardo de Carvalho A."/>
            <person name="Caspi A."/>
            <person name="Castrezana S."/>
            <person name="Celniker S.E."/>
            <person name="Chang J.L."/>
            <person name="Chapple C."/>
            <person name="Chatterji S."/>
            <person name="Chinwalla A."/>
            <person name="Civetta A."/>
            <person name="Clifton S.W."/>
            <person name="Comeron J.M."/>
            <person name="Costello J.C."/>
            <person name="Coyne J.A."/>
            <person name="Daub J."/>
            <person name="David R.G."/>
            <person name="Delcher A.L."/>
            <person name="Delehaunty K."/>
            <person name="Do C.B."/>
            <person name="Ebling H."/>
            <person name="Edwards K."/>
            <person name="Eickbush T."/>
            <person name="Evans J.D."/>
            <person name="Filipski A."/>
            <person name="Findeiss S."/>
            <person name="Freyhult E."/>
            <person name="Fulton L."/>
            <person name="Fulton R."/>
            <person name="Garcia A.C."/>
            <person name="Gardiner A."/>
            <person name="Garfield D.A."/>
            <person name="Garvin B.E."/>
            <person name="Gibson G."/>
            <person name="Gilbert D."/>
            <person name="Gnerre S."/>
            <person name="Godfrey J."/>
            <person name="Good R."/>
            <person name="Gotea V."/>
            <person name="Gravely B."/>
            <person name="Greenberg A.J."/>
            <person name="Griffiths-Jones S."/>
            <person name="Gross S."/>
            <person name="Guigo R."/>
            <person name="Gustafson E.A."/>
            <person name="Haerty W."/>
            <person name="Hahn M.W."/>
            <person name="Halligan D.L."/>
            <person name="Halpern A.L."/>
            <person name="Halter G.M."/>
            <person name="Han M.V."/>
            <person name="Heger A."/>
            <person name="Hillier L."/>
            <person name="Hinrichs A.S."/>
            <person name="Holmes I."/>
            <person name="Hoskins R.A."/>
            <person name="Hubisz M.J."/>
            <person name="Hultmark D."/>
            <person name="Huntley M.A."/>
            <person name="Jaffe D.B."/>
            <person name="Jagadeeshan S."/>
            <person name="Jeck W.R."/>
            <person name="Johnson J."/>
            <person name="Jones C.D."/>
            <person name="Jordan W.C."/>
            <person name="Karpen G.H."/>
            <person name="Kataoka E."/>
            <person name="Keightley P.D."/>
            <person name="Kheradpour P."/>
            <person name="Kirkness E.F."/>
            <person name="Koerich L.B."/>
            <person name="Kristiansen K."/>
            <person name="Kudrna D."/>
            <person name="Kulathinal R.J."/>
            <person name="Kumar S."/>
            <person name="Kwok R."/>
            <person name="Lander E."/>
            <person name="Langley C.H."/>
            <person name="Lapoint R."/>
            <person name="Lazzaro B.P."/>
            <person name="Lee S.J."/>
            <person name="Levesque L."/>
            <person name="Li R."/>
            <person name="Lin C.F."/>
            <person name="Lin M.F."/>
            <person name="Lindblad-Toh K."/>
            <person name="Llopart A."/>
            <person name="Long M."/>
            <person name="Low L."/>
            <person name="Lozovsky E."/>
            <person name="Lu J."/>
            <person name="Luo M."/>
            <person name="Machado C.A."/>
            <person name="Makalowski W."/>
            <person name="Marzo M."/>
            <person name="Matsuda M."/>
            <person name="Matzkin L."/>
            <person name="McAllister B."/>
            <person name="McBride C.S."/>
            <person name="McKernan B."/>
            <person name="McKernan K."/>
            <person name="Mendez-Lago M."/>
            <person name="Minx P."/>
            <person name="Mollenhauer M.U."/>
            <person name="Montooth K."/>
            <person name="Mount S.M."/>
            <person name="Mu X."/>
            <person name="Myers E."/>
            <person name="Negre B."/>
            <person name="Newfeld S."/>
            <person name="Nielsen R."/>
            <person name="Noor M.A."/>
            <person name="O'Grady P."/>
            <person name="Pachter L."/>
            <person name="Papaceit M."/>
            <person name="Parisi M.J."/>
            <person name="Parisi M."/>
            <person name="Parts L."/>
            <person name="Pedersen J.S."/>
            <person name="Pesole G."/>
            <person name="Phillippy A.M."/>
            <person name="Ponting C.P."/>
            <person name="Pop M."/>
            <person name="Porcelli D."/>
            <person name="Powell J.R."/>
            <person name="Prohaska S."/>
            <person name="Pruitt K."/>
            <person name="Puig M."/>
            <person name="Quesneville H."/>
            <person name="Ram K.R."/>
            <person name="Rand D."/>
            <person name="Rasmussen M.D."/>
            <person name="Reed L.K."/>
            <person name="Reenan R."/>
            <person name="Reily A."/>
            <person name="Remington K.A."/>
            <person name="Rieger T.T."/>
            <person name="Ritchie M.G."/>
            <person name="Robin C."/>
            <person name="Rogers Y.H."/>
            <person name="Rohde C."/>
            <person name="Rozas J."/>
            <person name="Rubenfield M.J."/>
            <person name="Ruiz A."/>
            <person name="Russo S."/>
            <person name="Salzberg S.L."/>
            <person name="Sanchez-Gracia A."/>
            <person name="Saranga D.J."/>
            <person name="Sato H."/>
            <person name="Schaeffer S.W."/>
            <person name="Schatz M.C."/>
            <person name="Schlenke T."/>
            <person name="Schwartz R."/>
            <person name="Segarra C."/>
            <person name="Singh R.S."/>
            <person name="Sirot L."/>
            <person name="Sirota M."/>
            <person name="Sisneros N.B."/>
            <person name="Smith C.D."/>
            <person name="Smith T.F."/>
            <person name="Spieth J."/>
            <person name="Stage D.E."/>
            <person name="Stark A."/>
            <person name="Stephan W."/>
            <person name="Strausberg R.L."/>
            <person name="Strempel S."/>
            <person name="Sturgill D."/>
            <person name="Sutton G."/>
            <person name="Sutton G.G."/>
            <person name="Tao W."/>
            <person name="Teichmann S."/>
            <person name="Tobari Y.N."/>
            <person name="Tomimura Y."/>
            <person name="Tsolas J.M."/>
            <person name="Valente V.L."/>
            <person name="Venter E."/>
            <person name="Venter J.C."/>
            <person name="Vicario S."/>
            <person name="Vieira F.G."/>
            <person name="Vilella A.J."/>
            <person name="Villasante A."/>
            <person name="Walenz B."/>
            <person name="Wang J."/>
            <person name="Wasserman M."/>
            <person name="Watts T."/>
            <person name="Wilson D."/>
            <person name="Wilson R.K."/>
            <person name="Wing R.A."/>
            <person name="Wolfner M.F."/>
            <person name="Wong A."/>
            <person name="Wong G.K."/>
            <person name="Wu C.I."/>
            <person name="Wu G."/>
            <person name="Yamamoto D."/>
            <person name="Yang H.P."/>
            <person name="Yang S.P."/>
            <person name="Yorke J.A."/>
            <person name="Yoshida K."/>
            <person name="Zdobnov E."/>
            <person name="Zhang P."/>
            <person name="Zhang Y."/>
            <person name="Zimin A.V."/>
            <person name="Baldwin J."/>
            <person name="Abdouelleil A."/>
            <person name="Abdulkadir J."/>
            <person name="Abebe A."/>
            <person name="Abera B."/>
            <person name="Abreu J."/>
            <person name="Acer S.C."/>
            <person name="Aftuck L."/>
            <person name="Alexander A."/>
            <person name="An P."/>
            <person name="Anderson E."/>
            <person name="Anderson S."/>
            <person name="Arachi H."/>
            <person name="Azer M."/>
            <person name="Bachantsang P."/>
            <person name="Barry A."/>
            <person name="Bayul T."/>
            <person name="Berlin A."/>
            <person name="Bessette D."/>
            <person name="Bloom T."/>
            <person name="Blye J."/>
            <person name="Boguslavskiy L."/>
            <person name="Bonnet C."/>
            <person name="Boukhgalter B."/>
            <person name="Bourzgui I."/>
            <person name="Brown A."/>
            <person name="Cahill P."/>
            <person name="Channer S."/>
            <person name="Cheshatsang Y."/>
            <person name="Chuda L."/>
            <person name="Citroen M."/>
            <person name="Collymore A."/>
            <person name="Cooke P."/>
            <person name="Costello M."/>
            <person name="D'Aco K."/>
            <person name="Daza R."/>
            <person name="De Haan G."/>
            <person name="DeGray S."/>
            <person name="DeMaso C."/>
            <person name="Dhargay N."/>
            <person name="Dooley K."/>
            <person name="Dooley E."/>
            <person name="Doricent M."/>
            <person name="Dorje P."/>
            <person name="Dorjee K."/>
            <person name="Dupes A."/>
            <person name="Elong R."/>
            <person name="Falk J."/>
            <person name="Farina A."/>
            <person name="Faro S."/>
            <person name="Ferguson D."/>
            <person name="Fisher S."/>
            <person name="Foley C.D."/>
            <person name="Franke A."/>
            <person name="Friedrich D."/>
            <person name="Gadbois L."/>
            <person name="Gearin G."/>
            <person name="Gearin C.R."/>
            <person name="Giannoukos G."/>
            <person name="Goode T."/>
            <person name="Graham J."/>
            <person name="Grandbois E."/>
            <person name="Grewal S."/>
            <person name="Gyaltsen K."/>
            <person name="Hafez N."/>
            <person name="Hagos B."/>
            <person name="Hall J."/>
            <person name="Henson C."/>
            <person name="Hollinger A."/>
            <person name="Honan T."/>
            <person name="Huard M.D."/>
            <person name="Hughes L."/>
            <person name="Hurhula B."/>
            <person name="Husby M.E."/>
            <person name="Kamat A."/>
            <person name="Kanga B."/>
            <person name="Kashin S."/>
            <person name="Khazanovich D."/>
            <person name="Kisner P."/>
            <person name="Lance K."/>
            <person name="Lara M."/>
            <person name="Lee W."/>
            <person name="Lennon N."/>
            <person name="Letendre F."/>
            <person name="LeVine R."/>
            <person name="Lipovsky A."/>
            <person name="Liu X."/>
            <person name="Liu J."/>
            <person name="Liu S."/>
            <person name="Lokyitsang T."/>
            <person name="Lokyitsang Y."/>
            <person name="Lubonja R."/>
            <person name="Lui A."/>
            <person name="MacDonald P."/>
            <person name="Magnisalis V."/>
            <person name="Maru K."/>
            <person name="Matthews C."/>
            <person name="McCusker W."/>
            <person name="McDonough S."/>
            <person name="Mehta T."/>
            <person name="Meldrim J."/>
            <person name="Meneus L."/>
            <person name="Mihai O."/>
            <person name="Mihalev A."/>
            <person name="Mihova T."/>
            <person name="Mittelman R."/>
            <person name="Mlenga V."/>
            <person name="Montmayeur A."/>
            <person name="Mulrain L."/>
            <person name="Navidi A."/>
            <person name="Naylor J."/>
            <person name="Negash T."/>
            <person name="Nguyen T."/>
            <person name="Nguyen N."/>
            <person name="Nicol R."/>
            <person name="Norbu C."/>
            <person name="Norbu N."/>
            <person name="Novod N."/>
            <person name="O'Neill B."/>
            <person name="Osman S."/>
            <person name="Markiewicz E."/>
            <person name="Oyono O.L."/>
            <person name="Patti C."/>
            <person name="Phunkhang P."/>
            <person name="Pierre F."/>
            <person name="Priest M."/>
            <person name="Raghuraman S."/>
            <person name="Rege F."/>
            <person name="Reyes R."/>
            <person name="Rise C."/>
            <person name="Rogov P."/>
            <person name="Ross K."/>
            <person name="Ryan E."/>
            <person name="Settipalli S."/>
            <person name="Shea T."/>
            <person name="Sherpa N."/>
            <person name="Shi L."/>
            <person name="Shih D."/>
            <person name="Sparrow T."/>
            <person name="Spaulding J."/>
            <person name="Stalker J."/>
            <person name="Stange-Thomann N."/>
            <person name="Stavropoulos S."/>
            <person name="Stone C."/>
            <person name="Strader C."/>
            <person name="Tesfaye S."/>
            <person name="Thomson T."/>
            <person name="Thoulutsang Y."/>
            <person name="Thoulutsang D."/>
            <person name="Topham K."/>
            <person name="Topping I."/>
            <person name="Tsamla T."/>
            <person name="Vassiliev H."/>
            <person name="Vo A."/>
            <person name="Wangchuk T."/>
            <person name="Wangdi T."/>
            <person name="Weiand M."/>
            <person name="Wilkinson J."/>
            <person name="Wilson A."/>
            <person name="Yadav S."/>
            <person name="Young G."/>
            <person name="Yu Q."/>
            <person name="Zembek L."/>
            <person name="Zhong D."/>
            <person name="Zimmer A."/>
            <person name="Zwirko Z."/>
            <person name="Jaffe D.B."/>
            <person name="Alvarez P."/>
            <person name="Brockman W."/>
            <person name="Butler J."/>
            <person name="Chin C."/>
            <person name="Gnerre S."/>
            <person name="Grabherr M."/>
            <person name="Kleber M."/>
            <person name="Mauceli E."/>
            <person name="MacCallum I."/>
        </authorList>
    </citation>
    <scope>NUCLEOTIDE SEQUENCE [LARGE SCALE GENOMIC DNA]</scope>
    <source>
        <strain evidence="7">white501</strain>
    </source>
</reference>
<dbReference type="Proteomes" id="UP000000304">
    <property type="component" value="Chromosome 3R"/>
</dbReference>
<dbReference type="PhylomeDB" id="B4QTD8"/>
<dbReference type="OrthoDB" id="1735038at2759"/>
<dbReference type="HOGENOM" id="CLU_020959_3_0_1"/>
<name>B4QTD8_DROSI</name>
<keyword evidence="7" id="KW-1185">Reference proteome</keyword>
<protein>
    <submittedName>
        <fullName evidence="6">GD19287</fullName>
    </submittedName>
</protein>
<dbReference type="Bgee" id="FBgn0190790">
    <property type="expression patterns" value="Expressed in adult organism and 2 other cell types or tissues"/>
</dbReference>